<reference evidence="3" key="1">
    <citation type="journal article" date="2019" name="Int. J. Syst. Evol. Microbiol.">
        <title>The Global Catalogue of Microorganisms (GCM) 10K type strain sequencing project: providing services to taxonomists for standard genome sequencing and annotation.</title>
        <authorList>
            <consortium name="The Broad Institute Genomics Platform"/>
            <consortium name="The Broad Institute Genome Sequencing Center for Infectious Disease"/>
            <person name="Wu L."/>
            <person name="Ma J."/>
        </authorList>
    </citation>
    <scope>NUCLEOTIDE SEQUENCE [LARGE SCALE GENOMIC DNA]</scope>
    <source>
        <strain evidence="3">CGMCC 1.12449</strain>
    </source>
</reference>
<dbReference type="RefSeq" id="WP_381513569.1">
    <property type="nucleotide sequence ID" value="NZ_JBHUEL010000008.1"/>
</dbReference>
<feature type="chain" id="PRO_5045733139" description="Phosphoribosyl-AMP cyclohydrolase" evidence="1">
    <location>
        <begin position="24"/>
        <end position="200"/>
    </location>
</feature>
<dbReference type="Gene3D" id="3.10.450.50">
    <property type="match status" value="1"/>
</dbReference>
<feature type="signal peptide" evidence="1">
    <location>
        <begin position="1"/>
        <end position="23"/>
    </location>
</feature>
<gene>
    <name evidence="2" type="ORF">ACFSAG_08610</name>
</gene>
<name>A0ABW4MEX2_9SPHN</name>
<evidence type="ECO:0000313" key="3">
    <source>
        <dbReference type="Proteomes" id="UP001597215"/>
    </source>
</evidence>
<evidence type="ECO:0000313" key="2">
    <source>
        <dbReference type="EMBL" id="MFD1766902.1"/>
    </source>
</evidence>
<comment type="caution">
    <text evidence="2">The sequence shown here is derived from an EMBL/GenBank/DDBJ whole genome shotgun (WGS) entry which is preliminary data.</text>
</comment>
<keyword evidence="1" id="KW-0732">Signal</keyword>
<dbReference type="Proteomes" id="UP001597215">
    <property type="component" value="Unassembled WGS sequence"/>
</dbReference>
<organism evidence="2 3">
    <name type="scientific">Sphingorhabdus buctiana</name>
    <dbReference type="NCBI Taxonomy" id="1508805"/>
    <lineage>
        <taxon>Bacteria</taxon>
        <taxon>Pseudomonadati</taxon>
        <taxon>Pseudomonadota</taxon>
        <taxon>Alphaproteobacteria</taxon>
        <taxon>Sphingomonadales</taxon>
        <taxon>Sphingomonadaceae</taxon>
        <taxon>Sphingorhabdus</taxon>
    </lineage>
</organism>
<evidence type="ECO:0000256" key="1">
    <source>
        <dbReference type="SAM" id="SignalP"/>
    </source>
</evidence>
<protein>
    <recommendedName>
        <fullName evidence="4">Phosphoribosyl-AMP cyclohydrolase</fullName>
    </recommendedName>
</protein>
<accession>A0ABW4MEX2</accession>
<sequence>MFRYARSVAVAACLVSATSPALAQSHGTHQHNHGSSAHTAPYSPITMAEVEAAQQAWGNALVSISTEYDNKGFAAAKKLAETVLDSAYGYNMGPVLFKPTLTLAPQTFRTTRDGALAYFVGGNSEYKNDTGFALKSWRSYKVQNAGVIITGNSAISMGNVSLTDSKGNVTTVDKTWGYVRDGEGKLRIVLHHSSLPYTAK</sequence>
<evidence type="ECO:0008006" key="4">
    <source>
        <dbReference type="Google" id="ProtNLM"/>
    </source>
</evidence>
<dbReference type="EMBL" id="JBHUEL010000008">
    <property type="protein sequence ID" value="MFD1766902.1"/>
    <property type="molecule type" value="Genomic_DNA"/>
</dbReference>
<keyword evidence="3" id="KW-1185">Reference proteome</keyword>
<proteinExistence type="predicted"/>